<name>A0A4C1Y6J8_EUMVA</name>
<dbReference type="AlphaFoldDB" id="A0A4C1Y6J8"/>
<dbReference type="Proteomes" id="UP000299102">
    <property type="component" value="Unassembled WGS sequence"/>
</dbReference>
<gene>
    <name evidence="1" type="ORF">EVAR_47927_1</name>
</gene>
<keyword evidence="2" id="KW-1185">Reference proteome</keyword>
<protein>
    <submittedName>
        <fullName evidence="1">Uncharacterized protein</fullName>
    </submittedName>
</protein>
<reference evidence="1 2" key="1">
    <citation type="journal article" date="2019" name="Commun. Biol.">
        <title>The bagworm genome reveals a unique fibroin gene that provides high tensile strength.</title>
        <authorList>
            <person name="Kono N."/>
            <person name="Nakamura H."/>
            <person name="Ohtoshi R."/>
            <person name="Tomita M."/>
            <person name="Numata K."/>
            <person name="Arakawa K."/>
        </authorList>
    </citation>
    <scope>NUCLEOTIDE SEQUENCE [LARGE SCALE GENOMIC DNA]</scope>
</reference>
<evidence type="ECO:0000313" key="1">
    <source>
        <dbReference type="EMBL" id="GBP70544.1"/>
    </source>
</evidence>
<dbReference type="EMBL" id="BGZK01001078">
    <property type="protein sequence ID" value="GBP70544.1"/>
    <property type="molecule type" value="Genomic_DNA"/>
</dbReference>
<accession>A0A4C1Y6J8</accession>
<organism evidence="1 2">
    <name type="scientific">Eumeta variegata</name>
    <name type="common">Bagworm moth</name>
    <name type="synonym">Eumeta japonica</name>
    <dbReference type="NCBI Taxonomy" id="151549"/>
    <lineage>
        <taxon>Eukaryota</taxon>
        <taxon>Metazoa</taxon>
        <taxon>Ecdysozoa</taxon>
        <taxon>Arthropoda</taxon>
        <taxon>Hexapoda</taxon>
        <taxon>Insecta</taxon>
        <taxon>Pterygota</taxon>
        <taxon>Neoptera</taxon>
        <taxon>Endopterygota</taxon>
        <taxon>Lepidoptera</taxon>
        <taxon>Glossata</taxon>
        <taxon>Ditrysia</taxon>
        <taxon>Tineoidea</taxon>
        <taxon>Psychidae</taxon>
        <taxon>Oiketicinae</taxon>
        <taxon>Eumeta</taxon>
    </lineage>
</organism>
<proteinExistence type="predicted"/>
<evidence type="ECO:0000313" key="2">
    <source>
        <dbReference type="Proteomes" id="UP000299102"/>
    </source>
</evidence>
<sequence length="169" mass="19097">MIRRCLGFPQSNGRGIPADHVSLQFIQPNLQRSKLAVSELLVEVERREVAVALVQGPMLGTLASYEGTQDAESSKRIDVMSVYFEGDTPIGRYLDDVRYVCLKLGTYKIILRAMDVALSKRALTVETVKSVSSWDQLDEIAETYTEYNLQLCDILIPRRSSESRLKVPW</sequence>
<comment type="caution">
    <text evidence="1">The sequence shown here is derived from an EMBL/GenBank/DDBJ whole genome shotgun (WGS) entry which is preliminary data.</text>
</comment>